<feature type="domain" description="SPOR" evidence="2">
    <location>
        <begin position="116"/>
        <end position="184"/>
    </location>
</feature>
<dbReference type="Pfam" id="PF05036">
    <property type="entry name" value="SPOR"/>
    <property type="match status" value="1"/>
</dbReference>
<feature type="chain" id="PRO_5046055659" evidence="1">
    <location>
        <begin position="25"/>
        <end position="187"/>
    </location>
</feature>
<keyword evidence="1" id="KW-0732">Signal</keyword>
<reference evidence="3 4" key="1">
    <citation type="submission" date="2023-08" db="EMBL/GenBank/DDBJ databases">
        <title>New molecular markers tilS and rpoB for phylogenetic and monitoring studies of the genus Thiothrix biodiversity.</title>
        <authorList>
            <person name="Ravin N.V."/>
            <person name="Smolyakov D."/>
            <person name="Markov N.D."/>
            <person name="Beletsky A.V."/>
            <person name="Mardanov A.V."/>
            <person name="Rudenko T.S."/>
            <person name="Grabovich M.Y."/>
        </authorList>
    </citation>
    <scope>NUCLEOTIDE SEQUENCE [LARGE SCALE GENOMIC DNA]</scope>
    <source>
        <strain evidence="3 4">MK1</strain>
    </source>
</reference>
<protein>
    <submittedName>
        <fullName evidence="3">SPOR domain-containing protein</fullName>
    </submittedName>
</protein>
<dbReference type="Proteomes" id="UP001236657">
    <property type="component" value="Chromosome"/>
</dbReference>
<sequence>MKNRMKLGAASLTLVALMSGCAPTTQTTTPQAGATTGGDYNSYGGNTAGAATGYNTGTAANTTTTSNPSYYDYSSGGAPTGGTTSGYGAAPVSNTGGSYYDYNAPSSGGSASNSVGGSYAVQVLASQSSGTAESMRSQMQSMGFNAVVDQVGGLYKVRVPFSSENEAKSNLGRIRSSGAPDAFYTMR</sequence>
<dbReference type="InterPro" id="IPR036680">
    <property type="entry name" value="SPOR-like_sf"/>
</dbReference>
<name>A0ABY9MQQ7_9GAMM</name>
<evidence type="ECO:0000313" key="4">
    <source>
        <dbReference type="Proteomes" id="UP001236657"/>
    </source>
</evidence>
<proteinExistence type="predicted"/>
<dbReference type="PROSITE" id="PS51257">
    <property type="entry name" value="PROKAR_LIPOPROTEIN"/>
    <property type="match status" value="1"/>
</dbReference>
<dbReference type="EMBL" id="CP133218">
    <property type="protein sequence ID" value="WML90974.1"/>
    <property type="molecule type" value="Genomic_DNA"/>
</dbReference>
<feature type="signal peptide" evidence="1">
    <location>
        <begin position="1"/>
        <end position="24"/>
    </location>
</feature>
<dbReference type="InterPro" id="IPR007730">
    <property type="entry name" value="SPOR-like_dom"/>
</dbReference>
<dbReference type="SUPFAM" id="SSF110997">
    <property type="entry name" value="Sporulation related repeat"/>
    <property type="match status" value="1"/>
</dbReference>
<accession>A0ABY9MQQ7</accession>
<gene>
    <name evidence="3" type="ORF">RCF98_01160</name>
</gene>
<organism evidence="3 4">
    <name type="scientific">Thiothrix lacustris</name>
    <dbReference type="NCBI Taxonomy" id="525917"/>
    <lineage>
        <taxon>Bacteria</taxon>
        <taxon>Pseudomonadati</taxon>
        <taxon>Pseudomonadota</taxon>
        <taxon>Gammaproteobacteria</taxon>
        <taxon>Thiotrichales</taxon>
        <taxon>Thiotrichaceae</taxon>
        <taxon>Thiothrix</taxon>
    </lineage>
</organism>
<dbReference type="RefSeq" id="WP_308895591.1">
    <property type="nucleotide sequence ID" value="NZ_CP133218.1"/>
</dbReference>
<evidence type="ECO:0000259" key="2">
    <source>
        <dbReference type="Pfam" id="PF05036"/>
    </source>
</evidence>
<evidence type="ECO:0000256" key="1">
    <source>
        <dbReference type="SAM" id="SignalP"/>
    </source>
</evidence>
<dbReference type="Gene3D" id="3.30.70.1070">
    <property type="entry name" value="Sporulation related repeat"/>
    <property type="match status" value="1"/>
</dbReference>
<evidence type="ECO:0000313" key="3">
    <source>
        <dbReference type="EMBL" id="WML90974.1"/>
    </source>
</evidence>
<keyword evidence="4" id="KW-1185">Reference proteome</keyword>